<evidence type="ECO:0000256" key="3">
    <source>
        <dbReference type="ARBA" id="ARBA00022448"/>
    </source>
</evidence>
<dbReference type="Proteomes" id="UP000298127">
    <property type="component" value="Unassembled WGS sequence"/>
</dbReference>
<evidence type="ECO:0000313" key="10">
    <source>
        <dbReference type="Proteomes" id="UP000298127"/>
    </source>
</evidence>
<feature type="transmembrane region" description="Helical" evidence="8">
    <location>
        <begin position="123"/>
        <end position="142"/>
    </location>
</feature>
<feature type="transmembrane region" description="Helical" evidence="8">
    <location>
        <begin position="217"/>
        <end position="236"/>
    </location>
</feature>
<proteinExistence type="inferred from homology"/>
<dbReference type="InterPro" id="IPR002781">
    <property type="entry name" value="TM_pro_TauE-like"/>
</dbReference>
<accession>A0A4Y9QS63</accession>
<protein>
    <recommendedName>
        <fullName evidence="8">Probable membrane transporter protein</fullName>
    </recommendedName>
</protein>
<reference evidence="9 10" key="1">
    <citation type="journal article" date="2018" name="J. Microbiol.">
        <title>Leifsonia flava sp. nov., a novel actinobacterium isolated from the rhizosphere of Aquilegia viridiflora.</title>
        <authorList>
            <person name="Cai Y."/>
            <person name="Tao W.Z."/>
            <person name="Ma Y.J."/>
            <person name="Cheng J."/>
            <person name="Zhang M.Y."/>
            <person name="Zhang Y.X."/>
        </authorList>
    </citation>
    <scope>NUCLEOTIDE SEQUENCE [LARGE SCALE GENOMIC DNA]</scope>
    <source>
        <strain evidence="9 10">SYP-B2174</strain>
    </source>
</reference>
<feature type="transmembrane region" description="Helical" evidence="8">
    <location>
        <begin position="99"/>
        <end position="117"/>
    </location>
</feature>
<comment type="similarity">
    <text evidence="2 8">Belongs to the 4-toluene sulfonate uptake permease (TSUP) (TC 2.A.102) family.</text>
</comment>
<keyword evidence="3" id="KW-0813">Transport</keyword>
<dbReference type="InterPro" id="IPR052017">
    <property type="entry name" value="TSUP"/>
</dbReference>
<evidence type="ECO:0000313" key="9">
    <source>
        <dbReference type="EMBL" id="TFV95324.1"/>
    </source>
</evidence>
<evidence type="ECO:0000256" key="5">
    <source>
        <dbReference type="ARBA" id="ARBA00022692"/>
    </source>
</evidence>
<evidence type="ECO:0000256" key="4">
    <source>
        <dbReference type="ARBA" id="ARBA00022475"/>
    </source>
</evidence>
<feature type="transmembrane region" description="Helical" evidence="8">
    <location>
        <begin position="248"/>
        <end position="266"/>
    </location>
</feature>
<organism evidence="9 10">
    <name type="scientific">Orlajensenia leifsoniae</name>
    <dbReference type="NCBI Taxonomy" id="2561933"/>
    <lineage>
        <taxon>Bacteria</taxon>
        <taxon>Bacillati</taxon>
        <taxon>Actinomycetota</taxon>
        <taxon>Actinomycetes</taxon>
        <taxon>Micrococcales</taxon>
        <taxon>Microbacteriaceae</taxon>
        <taxon>Orlajensenia</taxon>
    </lineage>
</organism>
<evidence type="ECO:0000256" key="8">
    <source>
        <dbReference type="RuleBase" id="RU363041"/>
    </source>
</evidence>
<comment type="subcellular location">
    <subcellularLocation>
        <location evidence="1 8">Cell membrane</location>
        <topology evidence="1 8">Multi-pass membrane protein</topology>
    </subcellularLocation>
</comment>
<keyword evidence="7 8" id="KW-0472">Membrane</keyword>
<dbReference type="PANTHER" id="PTHR30269:SF37">
    <property type="entry name" value="MEMBRANE TRANSPORTER PROTEIN"/>
    <property type="match status" value="1"/>
</dbReference>
<dbReference type="EMBL" id="SPQZ01000006">
    <property type="protein sequence ID" value="TFV95324.1"/>
    <property type="molecule type" value="Genomic_DNA"/>
</dbReference>
<dbReference type="Pfam" id="PF01925">
    <property type="entry name" value="TauE"/>
    <property type="match status" value="1"/>
</dbReference>
<sequence length="268" mass="27362">MRPIRRERMRRVTLIRPFRSIECPPPMSAIVVTVLTCASVLVGAAAQRITGLGFALVAAPLLVASVGPVAGVSMGNVLSAVLCVVVLASAWRFVDWRRALLLTLPALVAIPVGVAVTRMVPTAPLMILVGSIALLAIATVAFSQTVRVLPGRRGAVVAGGLSGFMSATAGVGGPALAVHAFSDRWPRQVFLGTGQAFLLATNLVAVGVKGVPAIDGWLWLAAAVSLGVGILIGQAVAPRVSDGLGRRLVIGLAAVGSAAAIVRGILLL</sequence>
<feature type="transmembrane region" description="Helical" evidence="8">
    <location>
        <begin position="189"/>
        <end position="208"/>
    </location>
</feature>
<evidence type="ECO:0000256" key="2">
    <source>
        <dbReference type="ARBA" id="ARBA00009142"/>
    </source>
</evidence>
<gene>
    <name evidence="9" type="ORF">E4M00_14840</name>
</gene>
<dbReference type="AlphaFoldDB" id="A0A4Y9QS63"/>
<feature type="transmembrane region" description="Helical" evidence="8">
    <location>
        <begin position="154"/>
        <end position="177"/>
    </location>
</feature>
<evidence type="ECO:0000256" key="6">
    <source>
        <dbReference type="ARBA" id="ARBA00022989"/>
    </source>
</evidence>
<keyword evidence="4 8" id="KW-1003">Cell membrane</keyword>
<dbReference type="GO" id="GO:0005886">
    <property type="term" value="C:plasma membrane"/>
    <property type="evidence" value="ECO:0007669"/>
    <property type="project" value="UniProtKB-SubCell"/>
</dbReference>
<keyword evidence="6 8" id="KW-1133">Transmembrane helix</keyword>
<comment type="caution">
    <text evidence="9">The sequence shown here is derived from an EMBL/GenBank/DDBJ whole genome shotgun (WGS) entry which is preliminary data.</text>
</comment>
<evidence type="ECO:0000256" key="7">
    <source>
        <dbReference type="ARBA" id="ARBA00023136"/>
    </source>
</evidence>
<feature type="transmembrane region" description="Helical" evidence="8">
    <location>
        <begin position="62"/>
        <end position="87"/>
    </location>
</feature>
<dbReference type="PANTHER" id="PTHR30269">
    <property type="entry name" value="TRANSMEMBRANE PROTEIN YFCA"/>
    <property type="match status" value="1"/>
</dbReference>
<keyword evidence="5 8" id="KW-0812">Transmembrane</keyword>
<name>A0A4Y9QS63_9MICO</name>
<keyword evidence="10" id="KW-1185">Reference proteome</keyword>
<evidence type="ECO:0000256" key="1">
    <source>
        <dbReference type="ARBA" id="ARBA00004651"/>
    </source>
</evidence>